<dbReference type="SMART" id="SM01321">
    <property type="entry name" value="Y1_Tnp"/>
    <property type="match status" value="1"/>
</dbReference>
<dbReference type="Proteomes" id="UP000221384">
    <property type="component" value="Unassembled WGS sequence"/>
</dbReference>
<evidence type="ECO:0000259" key="1">
    <source>
        <dbReference type="SMART" id="SM01321"/>
    </source>
</evidence>
<reference evidence="2 3" key="1">
    <citation type="submission" date="2017-09" db="EMBL/GenBank/DDBJ databases">
        <authorList>
            <person name="Perez-Cataluna A."/>
            <person name="Figueras M.J."/>
            <person name="Salas-Masso N."/>
        </authorList>
    </citation>
    <scope>NUCLEOTIDE SEQUENCE [LARGE SCALE GENOMIC DNA]</scope>
    <source>
        <strain evidence="2 3">F138-33</strain>
    </source>
</reference>
<protein>
    <recommendedName>
        <fullName evidence="1">Transposase IS200-like domain-containing protein</fullName>
    </recommendedName>
</protein>
<dbReference type="Gene3D" id="3.30.70.1290">
    <property type="entry name" value="Transposase IS200-like"/>
    <property type="match status" value="1"/>
</dbReference>
<organism evidence="2 3">
    <name type="scientific">Malaciobacter canalis</name>
    <dbReference type="NCBI Taxonomy" id="1912871"/>
    <lineage>
        <taxon>Bacteria</taxon>
        <taxon>Pseudomonadati</taxon>
        <taxon>Campylobacterota</taxon>
        <taxon>Epsilonproteobacteria</taxon>
        <taxon>Campylobacterales</taxon>
        <taxon>Arcobacteraceae</taxon>
        <taxon>Malaciobacter</taxon>
    </lineage>
</organism>
<evidence type="ECO:0000313" key="3">
    <source>
        <dbReference type="Proteomes" id="UP000221384"/>
    </source>
</evidence>
<dbReference type="EMBL" id="NWVW01000004">
    <property type="protein sequence ID" value="PHO10249.1"/>
    <property type="molecule type" value="Genomic_DNA"/>
</dbReference>
<proteinExistence type="predicted"/>
<dbReference type="InterPro" id="IPR002686">
    <property type="entry name" value="Transposase_17"/>
</dbReference>
<gene>
    <name evidence="2" type="ORF">CPG37_04170</name>
</gene>
<sequence>MNSGFLYIIKGLFMYKKLPHINLKEHYQFITFRTKDSIDFYLKKLENDLSLSNHIKQYKIDNYLDNSSLGAYINGHFIDSVKDIILENQSKVYEVIILCIMPNHIHILIKQFDDIDKIIKCIKAKTALRLNAKLNKKGSFWQKGYYDKVIRDEKHFEKVYNYIYNNPIKAKLKDWERRVYSLYE</sequence>
<dbReference type="Pfam" id="PF01797">
    <property type="entry name" value="Y1_Tnp"/>
    <property type="match status" value="1"/>
</dbReference>
<keyword evidence="3" id="KW-1185">Reference proteome</keyword>
<dbReference type="InterPro" id="IPR052715">
    <property type="entry name" value="RAYT_transposase"/>
</dbReference>
<dbReference type="PANTHER" id="PTHR36966">
    <property type="entry name" value="REP-ASSOCIATED TYROSINE TRANSPOSASE"/>
    <property type="match status" value="1"/>
</dbReference>
<evidence type="ECO:0000313" key="2">
    <source>
        <dbReference type="EMBL" id="PHO10249.1"/>
    </source>
</evidence>
<dbReference type="SUPFAM" id="SSF143422">
    <property type="entry name" value="Transposase IS200-like"/>
    <property type="match status" value="1"/>
</dbReference>
<feature type="domain" description="Transposase IS200-like" evidence="1">
    <location>
        <begin position="23"/>
        <end position="166"/>
    </location>
</feature>
<accession>A0ABX4LQQ2</accession>
<comment type="caution">
    <text evidence="2">The sequence shown here is derived from an EMBL/GenBank/DDBJ whole genome shotgun (WGS) entry which is preliminary data.</text>
</comment>
<dbReference type="PANTHER" id="PTHR36966:SF1">
    <property type="entry name" value="REP-ASSOCIATED TYROSINE TRANSPOSASE"/>
    <property type="match status" value="1"/>
</dbReference>
<dbReference type="InterPro" id="IPR036515">
    <property type="entry name" value="Transposase_17_sf"/>
</dbReference>
<name>A0ABX4LQQ2_9BACT</name>